<reference evidence="2" key="1">
    <citation type="submission" date="2022-11" db="UniProtKB">
        <authorList>
            <consortium name="WormBaseParasite"/>
        </authorList>
    </citation>
    <scope>IDENTIFICATION</scope>
</reference>
<sequence length="65" mass="7570">MVWHPLAEISESRSSTIYKATSMVKISIIQIVGTIPQPPLIRWLNQFRVENETIFRLVAIRFMVL</sequence>
<dbReference type="WBParaSite" id="nRc.2.0.1.t33578-RA">
    <property type="protein sequence ID" value="nRc.2.0.1.t33578-RA"/>
    <property type="gene ID" value="nRc.2.0.1.g33578"/>
</dbReference>
<proteinExistence type="predicted"/>
<dbReference type="Proteomes" id="UP000887565">
    <property type="component" value="Unplaced"/>
</dbReference>
<dbReference type="AlphaFoldDB" id="A0A915K5G2"/>
<organism evidence="1 2">
    <name type="scientific">Romanomermis culicivorax</name>
    <name type="common">Nematode worm</name>
    <dbReference type="NCBI Taxonomy" id="13658"/>
    <lineage>
        <taxon>Eukaryota</taxon>
        <taxon>Metazoa</taxon>
        <taxon>Ecdysozoa</taxon>
        <taxon>Nematoda</taxon>
        <taxon>Enoplea</taxon>
        <taxon>Dorylaimia</taxon>
        <taxon>Mermithida</taxon>
        <taxon>Mermithoidea</taxon>
        <taxon>Mermithidae</taxon>
        <taxon>Romanomermis</taxon>
    </lineage>
</organism>
<evidence type="ECO:0000313" key="2">
    <source>
        <dbReference type="WBParaSite" id="nRc.2.0.1.t33578-RA"/>
    </source>
</evidence>
<name>A0A915K5G2_ROMCU</name>
<keyword evidence="1" id="KW-1185">Reference proteome</keyword>
<accession>A0A915K5G2</accession>
<protein>
    <submittedName>
        <fullName evidence="2">Uncharacterized protein</fullName>
    </submittedName>
</protein>
<evidence type="ECO:0000313" key="1">
    <source>
        <dbReference type="Proteomes" id="UP000887565"/>
    </source>
</evidence>